<sequence>MIAVLFEAQAAADHQARYLVLAAELNAALAHIPGFIAIERFKSLSREGTILSLSWWESEASVLEWKRNALHQMAQEEGKRTIFSHYRIRVAQVIREYSSDERGGSHHV</sequence>
<gene>
    <name evidence="2" type="ORF">C8256_11970</name>
</gene>
<dbReference type="PANTHER" id="PTHR37811">
    <property type="entry name" value="BLL5343 PROTEIN"/>
    <property type="match status" value="1"/>
</dbReference>
<dbReference type="Pfam" id="PF03992">
    <property type="entry name" value="ABM"/>
    <property type="match status" value="1"/>
</dbReference>
<organism evidence="2 3">
    <name type="scientific">Kluyvera genomosp. 2</name>
    <dbReference type="NCBI Taxonomy" id="2774054"/>
    <lineage>
        <taxon>Bacteria</taxon>
        <taxon>Pseudomonadati</taxon>
        <taxon>Pseudomonadota</taxon>
        <taxon>Gammaproteobacteria</taxon>
        <taxon>Enterobacterales</taxon>
        <taxon>Enterobacteriaceae</taxon>
        <taxon>Kluyvera</taxon>
    </lineage>
</organism>
<dbReference type="InterPro" id="IPR007138">
    <property type="entry name" value="ABM_dom"/>
</dbReference>
<name>A0A2T2Y2M0_9ENTR</name>
<comment type="caution">
    <text evidence="2">The sequence shown here is derived from an EMBL/GenBank/DDBJ whole genome shotgun (WGS) entry which is preliminary data.</text>
</comment>
<feature type="domain" description="ABM" evidence="1">
    <location>
        <begin position="2"/>
        <end position="90"/>
    </location>
</feature>
<dbReference type="InterPro" id="IPR011008">
    <property type="entry name" value="Dimeric_a/b-barrel"/>
</dbReference>
<keyword evidence="2" id="KW-0503">Monooxygenase</keyword>
<evidence type="ECO:0000313" key="2">
    <source>
        <dbReference type="EMBL" id="PSR46786.1"/>
    </source>
</evidence>
<keyword evidence="3" id="KW-1185">Reference proteome</keyword>
<dbReference type="SUPFAM" id="SSF54909">
    <property type="entry name" value="Dimeric alpha+beta barrel"/>
    <property type="match status" value="1"/>
</dbReference>
<dbReference type="AlphaFoldDB" id="A0A2T2Y2M0"/>
<protein>
    <submittedName>
        <fullName evidence="2">Antibiotic biosynthesis monooxygenase</fullName>
    </submittedName>
</protein>
<dbReference type="Proteomes" id="UP000240892">
    <property type="component" value="Unassembled WGS sequence"/>
</dbReference>
<keyword evidence="2" id="KW-0560">Oxidoreductase</keyword>
<dbReference type="Gene3D" id="3.30.70.100">
    <property type="match status" value="1"/>
</dbReference>
<dbReference type="EMBL" id="PYHO01000007">
    <property type="protein sequence ID" value="PSR46786.1"/>
    <property type="molecule type" value="Genomic_DNA"/>
</dbReference>
<reference evidence="2 3" key="1">
    <citation type="submission" date="2018-03" db="EMBL/GenBank/DDBJ databases">
        <title>First report of an OXA-48+CTX-M-M-producing Kluyvera ascorbata clone recovered from patients admitted in a University Hospital in Madrid, Spain.</title>
        <authorList>
            <person name="Hernandez-Garcia M."/>
            <person name="Leon-Sampedro R."/>
            <person name="Perez-Viso B."/>
            <person name="Morosini M.I."/>
            <person name="Lopez-Fresnena N."/>
            <person name="Coque T.M."/>
            <person name="Bonten M."/>
            <person name="Malhotra-Kumar S."/>
            <person name="Ruiz-Garbajosa P."/>
            <person name="Canton R."/>
        </authorList>
    </citation>
    <scope>NUCLEOTIDE SEQUENCE [LARGE SCALE GENOMIC DNA]</scope>
    <source>
        <strain evidence="2 3">KA2</strain>
    </source>
</reference>
<dbReference type="PANTHER" id="PTHR37811:SF2">
    <property type="entry name" value="ABM DOMAIN-CONTAINING PROTEIN"/>
    <property type="match status" value="1"/>
</dbReference>
<proteinExistence type="predicted"/>
<evidence type="ECO:0000259" key="1">
    <source>
        <dbReference type="PROSITE" id="PS51725"/>
    </source>
</evidence>
<dbReference type="PROSITE" id="PS51725">
    <property type="entry name" value="ABM"/>
    <property type="match status" value="1"/>
</dbReference>
<dbReference type="InterPro" id="IPR052936">
    <property type="entry name" value="Jasmonate_Hydroxylase-like"/>
</dbReference>
<dbReference type="RefSeq" id="WP_106927035.1">
    <property type="nucleotide sequence ID" value="NZ_CABMMU010000007.1"/>
</dbReference>
<accession>A0A2T2Y2M0</accession>
<evidence type="ECO:0000313" key="3">
    <source>
        <dbReference type="Proteomes" id="UP000240892"/>
    </source>
</evidence>
<dbReference type="GO" id="GO:0004497">
    <property type="term" value="F:monooxygenase activity"/>
    <property type="evidence" value="ECO:0007669"/>
    <property type="project" value="UniProtKB-KW"/>
</dbReference>